<evidence type="ECO:0000313" key="2">
    <source>
        <dbReference type="EMBL" id="CAI9094682.1"/>
    </source>
</evidence>
<organism evidence="2 3">
    <name type="scientific">Oldenlandia corymbosa var. corymbosa</name>
    <dbReference type="NCBI Taxonomy" id="529605"/>
    <lineage>
        <taxon>Eukaryota</taxon>
        <taxon>Viridiplantae</taxon>
        <taxon>Streptophyta</taxon>
        <taxon>Embryophyta</taxon>
        <taxon>Tracheophyta</taxon>
        <taxon>Spermatophyta</taxon>
        <taxon>Magnoliopsida</taxon>
        <taxon>eudicotyledons</taxon>
        <taxon>Gunneridae</taxon>
        <taxon>Pentapetalae</taxon>
        <taxon>asterids</taxon>
        <taxon>lamiids</taxon>
        <taxon>Gentianales</taxon>
        <taxon>Rubiaceae</taxon>
        <taxon>Rubioideae</taxon>
        <taxon>Spermacoceae</taxon>
        <taxon>Hedyotis-Oldenlandia complex</taxon>
        <taxon>Oldenlandia</taxon>
    </lineage>
</organism>
<dbReference type="AlphaFoldDB" id="A0AAV1CJQ2"/>
<gene>
    <name evidence="2" type="ORF">OLC1_LOCUS5795</name>
</gene>
<name>A0AAV1CJQ2_OLDCO</name>
<evidence type="ECO:0000256" key="1">
    <source>
        <dbReference type="SAM" id="MobiDB-lite"/>
    </source>
</evidence>
<feature type="region of interest" description="Disordered" evidence="1">
    <location>
        <begin position="217"/>
        <end position="242"/>
    </location>
</feature>
<dbReference type="EMBL" id="OX459119">
    <property type="protein sequence ID" value="CAI9094682.1"/>
    <property type="molecule type" value="Genomic_DNA"/>
</dbReference>
<proteinExistence type="predicted"/>
<sequence length="401" mass="45303">MPSTSFQDWYIVKRNLASSSRKRVEGYGGSPIWKPNFLYEAAPEKYRVAWNYREVNGYEAIKDEWTDEDEEMIHEFGDNLKKLKKYSKVIMSSSNAGSRLFGDEDPFPIVNSDEEVTATAVAGQKKKKRQIETMHDAMVKVLTKLSIEQLPLWEALSGAVAKMNSPSDISSFPGDAPTILAQGPSEEEPIPDVPDEYMGIELEYADDEAIEEDVADTGHSGVQRKGGETSQSKDTSPDRDADGWSIHRVHLMVLSEEQAKEFPLYSMISGIMTGRADIHSVETIEKLEVDLLDVIFIAAMDMLKERVQEVELLMGYISDLQNLLLDHQIDFPIFEKPEVVADPRTRSSREELLMRVHAQDEETVDLKDKLNQCVNLLSQHGFKGIIRPSPDNPIREVLVRV</sequence>
<evidence type="ECO:0000313" key="3">
    <source>
        <dbReference type="Proteomes" id="UP001161247"/>
    </source>
</evidence>
<keyword evidence="3" id="KW-1185">Reference proteome</keyword>
<protein>
    <submittedName>
        <fullName evidence="2">OLC1v1030460C1</fullName>
    </submittedName>
</protein>
<accession>A0AAV1CJQ2</accession>
<dbReference type="Proteomes" id="UP001161247">
    <property type="component" value="Chromosome 2"/>
</dbReference>
<reference evidence="2" key="1">
    <citation type="submission" date="2023-03" db="EMBL/GenBank/DDBJ databases">
        <authorList>
            <person name="Julca I."/>
        </authorList>
    </citation>
    <scope>NUCLEOTIDE SEQUENCE</scope>
</reference>